<accession>A0ABZ0S559</accession>
<dbReference type="EC" id="3.1.3.-" evidence="1"/>
<reference evidence="1 2" key="1">
    <citation type="submission" date="2023-09" db="EMBL/GenBank/DDBJ databases">
        <authorList>
            <person name="Page C.A."/>
            <person name="Perez-Diaz I.M."/>
        </authorList>
    </citation>
    <scope>NUCLEOTIDE SEQUENCE [LARGE SCALE GENOMIC DNA]</scope>
    <source>
        <strain evidence="1 2">Ll15</strain>
    </source>
</reference>
<dbReference type="InterPro" id="IPR029033">
    <property type="entry name" value="His_PPase_superfam"/>
</dbReference>
<name>A0ABZ0S559_9BACI</name>
<dbReference type="InterPro" id="IPR013078">
    <property type="entry name" value="His_Pase_superF_clade-1"/>
</dbReference>
<protein>
    <submittedName>
        <fullName evidence="1">Histidine phosphatase family protein</fullName>
        <ecNumber evidence="1">3.1.3.-</ecNumber>
    </submittedName>
</protein>
<dbReference type="SUPFAM" id="SSF53254">
    <property type="entry name" value="Phosphoglycerate mutase-like"/>
    <property type="match status" value="1"/>
</dbReference>
<dbReference type="EMBL" id="CP137624">
    <property type="protein sequence ID" value="WPK12992.1"/>
    <property type="molecule type" value="Genomic_DNA"/>
</dbReference>
<dbReference type="RefSeq" id="WP_319837622.1">
    <property type="nucleotide sequence ID" value="NZ_CP137624.1"/>
</dbReference>
<organism evidence="1 2">
    <name type="scientific">Lysinibacillus louembei</name>
    <dbReference type="NCBI Taxonomy" id="1470088"/>
    <lineage>
        <taxon>Bacteria</taxon>
        <taxon>Bacillati</taxon>
        <taxon>Bacillota</taxon>
        <taxon>Bacilli</taxon>
        <taxon>Bacillales</taxon>
        <taxon>Bacillaceae</taxon>
        <taxon>Lysinibacillus</taxon>
    </lineage>
</organism>
<sequence>MTTLGFIRHGITAWNKEGREQGRLDIPLHQDGIVSAQLLAKKLADEHWDAIFTSPLARAQQTAEIIAQQFNTISVQTDMRLCEIGTGLMEGTTEQERIAQWGLHWRSLELGIEPEQEIIARCQSFLHDVKQTYPNKRILVVSHGDLLRRLLQLFGYDLPRMDNTALTIIQQNQLLLFNYTAH</sequence>
<dbReference type="InterPro" id="IPR050275">
    <property type="entry name" value="PGM_Phosphatase"/>
</dbReference>
<dbReference type="CDD" id="cd07067">
    <property type="entry name" value="HP_PGM_like"/>
    <property type="match status" value="1"/>
</dbReference>
<dbReference type="PANTHER" id="PTHR48100">
    <property type="entry name" value="BROAD-SPECIFICITY PHOSPHATASE YOR283W-RELATED"/>
    <property type="match status" value="1"/>
</dbReference>
<dbReference type="SMART" id="SM00855">
    <property type="entry name" value="PGAM"/>
    <property type="match status" value="1"/>
</dbReference>
<gene>
    <name evidence="1" type="ORF">R6U77_04705</name>
</gene>
<dbReference type="Pfam" id="PF00300">
    <property type="entry name" value="His_Phos_1"/>
    <property type="match status" value="1"/>
</dbReference>
<dbReference type="Proteomes" id="UP001322664">
    <property type="component" value="Chromosome"/>
</dbReference>
<dbReference type="Gene3D" id="3.40.50.1240">
    <property type="entry name" value="Phosphoglycerate mutase-like"/>
    <property type="match status" value="1"/>
</dbReference>
<evidence type="ECO:0000313" key="1">
    <source>
        <dbReference type="EMBL" id="WPK12992.1"/>
    </source>
</evidence>
<proteinExistence type="predicted"/>
<dbReference type="PANTHER" id="PTHR48100:SF1">
    <property type="entry name" value="HISTIDINE PHOSPHATASE FAMILY PROTEIN-RELATED"/>
    <property type="match status" value="1"/>
</dbReference>
<dbReference type="GO" id="GO:0016787">
    <property type="term" value="F:hydrolase activity"/>
    <property type="evidence" value="ECO:0007669"/>
    <property type="project" value="UniProtKB-KW"/>
</dbReference>
<evidence type="ECO:0000313" key="2">
    <source>
        <dbReference type="Proteomes" id="UP001322664"/>
    </source>
</evidence>
<keyword evidence="2" id="KW-1185">Reference proteome</keyword>
<keyword evidence="1" id="KW-0378">Hydrolase</keyword>